<evidence type="ECO:0000313" key="7">
    <source>
        <dbReference type="EMBL" id="AAP99881.1"/>
    </source>
</evidence>
<dbReference type="InterPro" id="IPR005495">
    <property type="entry name" value="LptG/LptF_permease"/>
</dbReference>
<feature type="transmembrane region" description="Helical" evidence="6">
    <location>
        <begin position="377"/>
        <end position="398"/>
    </location>
</feature>
<evidence type="ECO:0000256" key="1">
    <source>
        <dbReference type="ARBA" id="ARBA00004651"/>
    </source>
</evidence>
<sequence>MSNYFYHQFFSGLYFFSKVSKFISSKWRMIPLLDRWLFRELLPPFFFAISAFTVVSLSVGVMFDLVRKIVESGLALKFALQVFFLKLPSFLVISFPMAILMATLLTFSRLSSNSEVKALKSIGISTKRMIVAAITLGLLMTGITFIFNDLIVPSANKSAEATLRRGLGVSMHSDYVTDIMYSRFGKIVDPSSNISRDGMTHLFYAKEFQNKTMIDVTLLDFSRLGYKQMLVAKKGYWNNLEANWEFHDGNILTIAPNGGSTSISFENYVYPLDSGPKKIAKIPKDANYMTLSDAYKAKDLYKLSGNLKEVRRMEVRIQEKFTLPMACVVFSLIGSSLACSPNTRSTQGQGFALSIVLILAYYILSFVFSSLGVSGALSPFVGAWSPVIISLSGGLYLLNKADD</sequence>
<dbReference type="Proteomes" id="UP000001420">
    <property type="component" value="Chromosome"/>
</dbReference>
<dbReference type="EnsemblBacteria" id="AAP99881">
    <property type="protein sequence ID" value="AAP99881"/>
    <property type="gene ID" value="Pro_0837"/>
</dbReference>
<dbReference type="KEGG" id="pma:Pro_0837"/>
<protein>
    <submittedName>
        <fullName evidence="7">Unclassified ABC-type transport system permease</fullName>
    </submittedName>
</protein>
<dbReference type="GO" id="GO:0043190">
    <property type="term" value="C:ATP-binding cassette (ABC) transporter complex"/>
    <property type="evidence" value="ECO:0007669"/>
    <property type="project" value="TreeGrafter"/>
</dbReference>
<dbReference type="HOGENOM" id="CLU_028799_3_1_3"/>
<dbReference type="PANTHER" id="PTHR33529">
    <property type="entry name" value="SLR0882 PROTEIN-RELATED"/>
    <property type="match status" value="1"/>
</dbReference>
<dbReference type="EMBL" id="AE017126">
    <property type="protein sequence ID" value="AAP99881.1"/>
    <property type="molecule type" value="Genomic_DNA"/>
</dbReference>
<proteinExistence type="predicted"/>
<evidence type="ECO:0000256" key="3">
    <source>
        <dbReference type="ARBA" id="ARBA00022692"/>
    </source>
</evidence>
<keyword evidence="8" id="KW-1185">Reference proteome</keyword>
<dbReference type="PANTHER" id="PTHR33529:SF6">
    <property type="entry name" value="YJGP_YJGQ FAMILY PERMEASE"/>
    <property type="match status" value="1"/>
</dbReference>
<feature type="transmembrane region" description="Helical" evidence="6">
    <location>
        <begin position="45"/>
        <end position="63"/>
    </location>
</feature>
<dbReference type="PATRIC" id="fig|167539.5.peg.885"/>
<dbReference type="STRING" id="167539.Pro_0837"/>
<name>Q7VCA4_PROMA</name>
<dbReference type="AlphaFoldDB" id="Q7VCA4"/>
<keyword evidence="2" id="KW-1003">Cell membrane</keyword>
<reference evidence="7 8" key="1">
    <citation type="journal article" date="2003" name="Proc. Natl. Acad. Sci. U.S.A.">
        <title>Genome sequence of the cyanobacterium Prochlorococcus marinus SS120, a nearly minimal oxyphototrophic genome.</title>
        <authorList>
            <person name="Dufresne A."/>
            <person name="Salanoubat M."/>
            <person name="Partensky F."/>
            <person name="Artiguenave F."/>
            <person name="Axmann I.M."/>
            <person name="Barbe V."/>
            <person name="Duprat S."/>
            <person name="Galperin M.Y."/>
            <person name="Koonin E.V."/>
            <person name="Le Gall F."/>
            <person name="Makarova K.S."/>
            <person name="Ostrowski M."/>
            <person name="Oztas S."/>
            <person name="Robert C."/>
            <person name="Rogozin I.B."/>
            <person name="Scanlan D.J."/>
            <person name="Tandeau de Marsac N."/>
            <person name="Weissenbach J."/>
            <person name="Wincker P."/>
            <person name="Wolf Y.I."/>
            <person name="Hess W.R."/>
        </authorList>
    </citation>
    <scope>NUCLEOTIDE SEQUENCE [LARGE SCALE GENOMIC DNA]</scope>
    <source>
        <strain evidence="8">SARG / CCMP1375 / SS120</strain>
    </source>
</reference>
<evidence type="ECO:0000256" key="5">
    <source>
        <dbReference type="ARBA" id="ARBA00023136"/>
    </source>
</evidence>
<keyword evidence="4 6" id="KW-1133">Transmembrane helix</keyword>
<evidence type="ECO:0000256" key="2">
    <source>
        <dbReference type="ARBA" id="ARBA00022475"/>
    </source>
</evidence>
<organism evidence="7 8">
    <name type="scientific">Prochlorococcus marinus (strain SARG / CCMP1375 / SS120)</name>
    <dbReference type="NCBI Taxonomy" id="167539"/>
    <lineage>
        <taxon>Bacteria</taxon>
        <taxon>Bacillati</taxon>
        <taxon>Cyanobacteriota</taxon>
        <taxon>Cyanophyceae</taxon>
        <taxon>Synechococcales</taxon>
        <taxon>Prochlorococcaceae</taxon>
        <taxon>Prochlorococcus</taxon>
    </lineage>
</organism>
<keyword evidence="5 6" id="KW-0472">Membrane</keyword>
<dbReference type="OrthoDB" id="9780716at2"/>
<evidence type="ECO:0000256" key="6">
    <source>
        <dbReference type="SAM" id="Phobius"/>
    </source>
</evidence>
<feature type="transmembrane region" description="Helical" evidence="6">
    <location>
        <begin position="129"/>
        <end position="147"/>
    </location>
</feature>
<feature type="transmembrane region" description="Helical" evidence="6">
    <location>
        <begin position="83"/>
        <end position="108"/>
    </location>
</feature>
<keyword evidence="3 6" id="KW-0812">Transmembrane</keyword>
<dbReference type="Pfam" id="PF03739">
    <property type="entry name" value="LptF_LptG"/>
    <property type="match status" value="1"/>
</dbReference>
<comment type="subcellular location">
    <subcellularLocation>
        <location evidence="1">Cell membrane</location>
        <topology evidence="1">Multi-pass membrane protein</topology>
    </subcellularLocation>
</comment>
<evidence type="ECO:0000256" key="4">
    <source>
        <dbReference type="ARBA" id="ARBA00022989"/>
    </source>
</evidence>
<dbReference type="GO" id="GO:0015920">
    <property type="term" value="P:lipopolysaccharide transport"/>
    <property type="evidence" value="ECO:0007669"/>
    <property type="project" value="TreeGrafter"/>
</dbReference>
<evidence type="ECO:0000313" key="8">
    <source>
        <dbReference type="Proteomes" id="UP000001420"/>
    </source>
</evidence>
<dbReference type="eggNOG" id="COG0795">
    <property type="taxonomic scope" value="Bacteria"/>
</dbReference>
<accession>Q7VCA4</accession>
<gene>
    <name evidence="7" type="ordered locus">Pro_0837</name>
</gene>
<feature type="transmembrane region" description="Helical" evidence="6">
    <location>
        <begin position="351"/>
        <end position="371"/>
    </location>
</feature>